<evidence type="ECO:0000313" key="4">
    <source>
        <dbReference type="EMBL" id="MDQ0224506.1"/>
    </source>
</evidence>
<evidence type="ECO:0000313" key="5">
    <source>
        <dbReference type="Proteomes" id="UP001232245"/>
    </source>
</evidence>
<feature type="chain" id="PRO_5046903534" description="YtkA-like domain-containing protein" evidence="2">
    <location>
        <begin position="24"/>
        <end position="150"/>
    </location>
</feature>
<reference evidence="4 5" key="1">
    <citation type="submission" date="2023-07" db="EMBL/GenBank/DDBJ databases">
        <title>Genomic Encyclopedia of Type Strains, Phase IV (KMG-IV): sequencing the most valuable type-strain genomes for metagenomic binning, comparative biology and taxonomic classification.</title>
        <authorList>
            <person name="Goeker M."/>
        </authorList>
    </citation>
    <scope>NUCLEOTIDE SEQUENCE [LARGE SCALE GENOMIC DNA]</scope>
    <source>
        <strain evidence="4 5">DSM 17723</strain>
    </source>
</reference>
<accession>A0ABT9YWX9</accession>
<feature type="signal peptide" evidence="2">
    <location>
        <begin position="1"/>
        <end position="23"/>
    </location>
</feature>
<dbReference type="Pfam" id="PF13115">
    <property type="entry name" value="YtkA"/>
    <property type="match status" value="1"/>
</dbReference>
<name>A0ABT9YWX9_9BACI</name>
<organism evidence="4 5">
    <name type="scientific">Metabacillus niabensis</name>
    <dbReference type="NCBI Taxonomy" id="324854"/>
    <lineage>
        <taxon>Bacteria</taxon>
        <taxon>Bacillati</taxon>
        <taxon>Bacillota</taxon>
        <taxon>Bacilli</taxon>
        <taxon>Bacillales</taxon>
        <taxon>Bacillaceae</taxon>
        <taxon>Metabacillus</taxon>
    </lineage>
</organism>
<keyword evidence="2" id="KW-0732">Signal</keyword>
<feature type="domain" description="YtkA-like" evidence="3">
    <location>
        <begin position="39"/>
        <end position="114"/>
    </location>
</feature>
<sequence>MKQYIQWLFVFILALLISGCGQAEDHSNHQVEEDGELKEPKVEIKVTEKANKGETVPISATVYYGDELVDDAKVTFEIKRGEASEEIEAELGKKGTYGIKYQFVEDGTYTIIAHTDVRKLHTMPQTTIQIGDGDDTSTQEETDEHEAHSH</sequence>
<comment type="caution">
    <text evidence="4">The sequence shown here is derived from an EMBL/GenBank/DDBJ whole genome shotgun (WGS) entry which is preliminary data.</text>
</comment>
<evidence type="ECO:0000256" key="2">
    <source>
        <dbReference type="SAM" id="SignalP"/>
    </source>
</evidence>
<feature type="compositionally biased region" description="Acidic residues" evidence="1">
    <location>
        <begin position="132"/>
        <end position="144"/>
    </location>
</feature>
<feature type="region of interest" description="Disordered" evidence="1">
    <location>
        <begin position="126"/>
        <end position="150"/>
    </location>
</feature>
<dbReference type="Proteomes" id="UP001232245">
    <property type="component" value="Unassembled WGS sequence"/>
</dbReference>
<keyword evidence="5" id="KW-1185">Reference proteome</keyword>
<protein>
    <recommendedName>
        <fullName evidence="3">YtkA-like domain-containing protein</fullName>
    </recommendedName>
</protein>
<dbReference type="RefSeq" id="WP_145581749.1">
    <property type="nucleotide sequence ID" value="NZ_CADEPK010000054.1"/>
</dbReference>
<dbReference type="PROSITE" id="PS51257">
    <property type="entry name" value="PROKAR_LIPOPROTEIN"/>
    <property type="match status" value="1"/>
</dbReference>
<gene>
    <name evidence="4" type="ORF">J2S02_000835</name>
</gene>
<evidence type="ECO:0000256" key="1">
    <source>
        <dbReference type="SAM" id="MobiDB-lite"/>
    </source>
</evidence>
<evidence type="ECO:0000259" key="3">
    <source>
        <dbReference type="Pfam" id="PF13115"/>
    </source>
</evidence>
<proteinExistence type="predicted"/>
<dbReference type="EMBL" id="JAUSTZ010000002">
    <property type="protein sequence ID" value="MDQ0224506.1"/>
    <property type="molecule type" value="Genomic_DNA"/>
</dbReference>
<dbReference type="InterPro" id="IPR032693">
    <property type="entry name" value="YtkA-like_dom"/>
</dbReference>